<evidence type="ECO:0000256" key="4">
    <source>
        <dbReference type="ARBA" id="ARBA00022741"/>
    </source>
</evidence>
<dbReference type="CDD" id="cd14014">
    <property type="entry name" value="STKc_PknB_like"/>
    <property type="match status" value="1"/>
</dbReference>
<feature type="region of interest" description="Disordered" evidence="7">
    <location>
        <begin position="290"/>
        <end position="362"/>
    </location>
</feature>
<keyword evidence="2 10" id="KW-0723">Serine/threonine-protein kinase</keyword>
<keyword evidence="6" id="KW-0067">ATP-binding</keyword>
<dbReference type="InterPro" id="IPR000719">
    <property type="entry name" value="Prot_kinase_dom"/>
</dbReference>
<feature type="compositionally biased region" description="Polar residues" evidence="7">
    <location>
        <begin position="307"/>
        <end position="327"/>
    </location>
</feature>
<reference evidence="9 12" key="2">
    <citation type="submission" date="2020-08" db="EMBL/GenBank/DDBJ databases">
        <title>Sequencing the genomes of 1000 actinobacteria strains.</title>
        <authorList>
            <person name="Klenk H.-P."/>
        </authorList>
    </citation>
    <scope>NUCLEOTIDE SEQUENCE [LARGE SCALE GENOMIC DNA]</scope>
    <source>
        <strain evidence="9 12">DSM 15626</strain>
    </source>
</reference>
<comment type="caution">
    <text evidence="10">The sequence shown here is derived from an EMBL/GenBank/DDBJ whole genome shotgun (WGS) entry which is preliminary data.</text>
</comment>
<dbReference type="EC" id="2.7.11.1" evidence="1"/>
<accession>A0A7Y4KY04</accession>
<sequence length="362" mass="38461">MGEVYQATDEVLGRQVAVKVMMPVERTLACSERFEREARAAARVRDPHVVSAYDFGRYGDAYYLVMELVSEQTLADVLREEGPLGAERALGLVRQAAAGVAAVHAHGIVHRDLKPGNLLLTDDGVVKVADFGIARFAGESTTTLTSTGQIVGTSHFLSPERALGKPAEAASDVYALGCVLYQLVTGHPPFTGDEPAAIMYQHVERDPAPPSDLRPELAGEFERLLFWMLAKDPAARPTAAQLAAAATPPVTPVTAVLPIRRGRRPLVAGLAAATAAVVATAVVLQTQDKKLPATESPPSAVVPSRTPLATPTTAEVVRTAQTRSTKTGPGRTVPETKGKPDHPKPTKSKKPKKPKKRDSSGN</sequence>
<dbReference type="InterPro" id="IPR011009">
    <property type="entry name" value="Kinase-like_dom_sf"/>
</dbReference>
<keyword evidence="4" id="KW-0547">Nucleotide-binding</keyword>
<evidence type="ECO:0000313" key="10">
    <source>
        <dbReference type="EMBL" id="NOL40734.1"/>
    </source>
</evidence>
<dbReference type="Proteomes" id="UP000534306">
    <property type="component" value="Unassembled WGS sequence"/>
</dbReference>
<organism evidence="10 11">
    <name type="scientific">Kribbella sandramycini</name>
    <dbReference type="NCBI Taxonomy" id="60450"/>
    <lineage>
        <taxon>Bacteria</taxon>
        <taxon>Bacillati</taxon>
        <taxon>Actinomycetota</taxon>
        <taxon>Actinomycetes</taxon>
        <taxon>Propionibacteriales</taxon>
        <taxon>Kribbellaceae</taxon>
        <taxon>Kribbella</taxon>
    </lineage>
</organism>
<dbReference type="Pfam" id="PF00069">
    <property type="entry name" value="Pkinase"/>
    <property type="match status" value="1"/>
</dbReference>
<dbReference type="EMBL" id="JABJRC010000002">
    <property type="protein sequence ID" value="NOL40734.1"/>
    <property type="molecule type" value="Genomic_DNA"/>
</dbReference>
<dbReference type="SUPFAM" id="SSF56112">
    <property type="entry name" value="Protein kinase-like (PK-like)"/>
    <property type="match status" value="1"/>
</dbReference>
<evidence type="ECO:0000256" key="6">
    <source>
        <dbReference type="ARBA" id="ARBA00022840"/>
    </source>
</evidence>
<keyword evidence="11" id="KW-1185">Reference proteome</keyword>
<dbReference type="PROSITE" id="PS50011">
    <property type="entry name" value="PROTEIN_KINASE_DOM"/>
    <property type="match status" value="1"/>
</dbReference>
<feature type="domain" description="Protein kinase" evidence="8">
    <location>
        <begin position="1"/>
        <end position="250"/>
    </location>
</feature>
<evidence type="ECO:0000256" key="2">
    <source>
        <dbReference type="ARBA" id="ARBA00022527"/>
    </source>
</evidence>
<keyword evidence="3 9" id="KW-0808">Transferase</keyword>
<dbReference type="PANTHER" id="PTHR43289">
    <property type="entry name" value="MITOGEN-ACTIVATED PROTEIN KINASE KINASE KINASE 20-RELATED"/>
    <property type="match status" value="1"/>
</dbReference>
<dbReference type="SMART" id="SM00220">
    <property type="entry name" value="S_TKc"/>
    <property type="match status" value="1"/>
</dbReference>
<dbReference type="AlphaFoldDB" id="A0A7Y4KY04"/>
<evidence type="ECO:0000256" key="7">
    <source>
        <dbReference type="SAM" id="MobiDB-lite"/>
    </source>
</evidence>
<evidence type="ECO:0000256" key="5">
    <source>
        <dbReference type="ARBA" id="ARBA00022777"/>
    </source>
</evidence>
<dbReference type="PANTHER" id="PTHR43289:SF6">
    <property type="entry name" value="SERINE_THREONINE-PROTEIN KINASE NEKL-3"/>
    <property type="match status" value="1"/>
</dbReference>
<reference evidence="10 11" key="1">
    <citation type="submission" date="2020-05" db="EMBL/GenBank/DDBJ databases">
        <title>Genome sequence of Kribbella sandramycini ATCC 39419.</title>
        <authorList>
            <person name="Maclea K.S."/>
            <person name="Fair J.L."/>
        </authorList>
    </citation>
    <scope>NUCLEOTIDE SEQUENCE [LARGE SCALE GENOMIC DNA]</scope>
    <source>
        <strain evidence="10 11">ATCC 39419</strain>
    </source>
</reference>
<evidence type="ECO:0000259" key="8">
    <source>
        <dbReference type="PROSITE" id="PS50011"/>
    </source>
</evidence>
<protein>
    <recommendedName>
        <fullName evidence="1">non-specific serine/threonine protein kinase</fullName>
        <ecNumber evidence="1">2.7.11.1</ecNumber>
    </recommendedName>
</protein>
<dbReference type="Proteomes" id="UP000553957">
    <property type="component" value="Unassembled WGS sequence"/>
</dbReference>
<dbReference type="InterPro" id="IPR008271">
    <property type="entry name" value="Ser/Thr_kinase_AS"/>
</dbReference>
<gene>
    <name evidence="9" type="ORF">HNR71_005067</name>
    <name evidence="10" type="ORF">HPO96_10800</name>
</gene>
<evidence type="ECO:0000313" key="9">
    <source>
        <dbReference type="EMBL" id="MBB6569430.1"/>
    </source>
</evidence>
<feature type="compositionally biased region" description="Basic and acidic residues" evidence="7">
    <location>
        <begin position="334"/>
        <end position="344"/>
    </location>
</feature>
<dbReference type="FunFam" id="1.10.510.10:FF:000021">
    <property type="entry name" value="Serine/threonine protein kinase"/>
    <property type="match status" value="1"/>
</dbReference>
<dbReference type="Gene3D" id="3.30.200.20">
    <property type="entry name" value="Phosphorylase Kinase, domain 1"/>
    <property type="match status" value="1"/>
</dbReference>
<keyword evidence="5 10" id="KW-0418">Kinase</keyword>
<evidence type="ECO:0000256" key="3">
    <source>
        <dbReference type="ARBA" id="ARBA00022679"/>
    </source>
</evidence>
<evidence type="ECO:0000313" key="11">
    <source>
        <dbReference type="Proteomes" id="UP000534306"/>
    </source>
</evidence>
<dbReference type="Gene3D" id="1.10.510.10">
    <property type="entry name" value="Transferase(Phosphotransferase) domain 1"/>
    <property type="match status" value="1"/>
</dbReference>
<dbReference type="PROSITE" id="PS00108">
    <property type="entry name" value="PROTEIN_KINASE_ST"/>
    <property type="match status" value="1"/>
</dbReference>
<evidence type="ECO:0000256" key="1">
    <source>
        <dbReference type="ARBA" id="ARBA00012513"/>
    </source>
</evidence>
<dbReference type="EMBL" id="JACHKF010000001">
    <property type="protein sequence ID" value="MBB6569430.1"/>
    <property type="molecule type" value="Genomic_DNA"/>
</dbReference>
<dbReference type="GO" id="GO:0005524">
    <property type="term" value="F:ATP binding"/>
    <property type="evidence" value="ECO:0007669"/>
    <property type="project" value="UniProtKB-KW"/>
</dbReference>
<evidence type="ECO:0000313" key="12">
    <source>
        <dbReference type="Proteomes" id="UP000553957"/>
    </source>
</evidence>
<name>A0A7Y4KY04_9ACTN</name>
<proteinExistence type="predicted"/>
<dbReference type="GO" id="GO:0004674">
    <property type="term" value="F:protein serine/threonine kinase activity"/>
    <property type="evidence" value="ECO:0007669"/>
    <property type="project" value="UniProtKB-KW"/>
</dbReference>
<feature type="compositionally biased region" description="Basic residues" evidence="7">
    <location>
        <begin position="345"/>
        <end position="356"/>
    </location>
</feature>